<dbReference type="RefSeq" id="WP_265048714.1">
    <property type="nucleotide sequence ID" value="NZ_CP100390.1"/>
</dbReference>
<accession>A0ABY6N550</accession>
<dbReference type="EMBL" id="CP100390">
    <property type="protein sequence ID" value="UZE97235.1"/>
    <property type="molecule type" value="Genomic_DNA"/>
</dbReference>
<dbReference type="Proteomes" id="UP001163739">
    <property type="component" value="Chromosome"/>
</dbReference>
<proteinExistence type="predicted"/>
<reference evidence="1" key="1">
    <citation type="submission" date="2022-06" db="EMBL/GenBank/DDBJ databases">
        <title>Alkalimarinus sp. nov., isolated from gut of a Alitta virens.</title>
        <authorList>
            <person name="Yang A.I."/>
            <person name="Shin N.-R."/>
        </authorList>
    </citation>
    <scope>NUCLEOTIDE SEQUENCE</scope>
    <source>
        <strain evidence="1">A2M4</strain>
    </source>
</reference>
<protein>
    <submittedName>
        <fullName evidence="1">Uncharacterized protein</fullName>
    </submittedName>
</protein>
<gene>
    <name evidence="1" type="ORF">NKI27_05660</name>
</gene>
<keyword evidence="2" id="KW-1185">Reference proteome</keyword>
<evidence type="ECO:0000313" key="1">
    <source>
        <dbReference type="EMBL" id="UZE97235.1"/>
    </source>
</evidence>
<sequence length="183" mass="20861">MFNQTKSVQIFNELMNGKVINKSILNNSGSRVDNELFVEIMDNLDVYHNQYRMNGYDFVDKSSYVLIRERSGQKEDLKTDATMKVCVLLLLIGKFINEHNYKIGKLTEANGGLTKSDFEDIEKMPDTAELLDKSGLKKGLWVAIKSNLIDRNILLEMPSAGKYILSDAGIAFYDEIQSNYKDQ</sequence>
<dbReference type="Pfam" id="PF21980">
    <property type="entry name" value="MksE"/>
    <property type="match status" value="1"/>
</dbReference>
<dbReference type="InterPro" id="IPR053841">
    <property type="entry name" value="MksE"/>
</dbReference>
<organism evidence="1 2">
    <name type="scientific">Alkalimarinus alittae</name>
    <dbReference type="NCBI Taxonomy" id="2961619"/>
    <lineage>
        <taxon>Bacteria</taxon>
        <taxon>Pseudomonadati</taxon>
        <taxon>Pseudomonadota</taxon>
        <taxon>Gammaproteobacteria</taxon>
        <taxon>Alteromonadales</taxon>
        <taxon>Alteromonadaceae</taxon>
        <taxon>Alkalimarinus</taxon>
    </lineage>
</organism>
<name>A0ABY6N550_9ALTE</name>
<evidence type="ECO:0000313" key="2">
    <source>
        <dbReference type="Proteomes" id="UP001163739"/>
    </source>
</evidence>